<reference evidence="2" key="1">
    <citation type="journal article" date="2021" name="bioRxiv">
        <title>Whole Genome Assembly and Annotation of Northern Wild Rice, Zizania palustris L., Supports a Whole Genome Duplication in the Zizania Genus.</title>
        <authorList>
            <person name="Haas M."/>
            <person name="Kono T."/>
            <person name="Macchietto M."/>
            <person name="Millas R."/>
            <person name="McGilp L."/>
            <person name="Shao M."/>
            <person name="Duquette J."/>
            <person name="Hirsch C.N."/>
            <person name="Kimball J."/>
        </authorList>
    </citation>
    <scope>NUCLEOTIDE SEQUENCE</scope>
    <source>
        <tissue evidence="2">Fresh leaf tissue</tissue>
    </source>
</reference>
<evidence type="ECO:0000313" key="3">
    <source>
        <dbReference type="Proteomes" id="UP000729402"/>
    </source>
</evidence>
<name>A0A8J5TFS6_ZIZPA</name>
<dbReference type="Proteomes" id="UP000729402">
    <property type="component" value="Unassembled WGS sequence"/>
</dbReference>
<evidence type="ECO:0000313" key="2">
    <source>
        <dbReference type="EMBL" id="KAG8080124.1"/>
    </source>
</evidence>
<keyword evidence="3" id="KW-1185">Reference proteome</keyword>
<proteinExistence type="predicted"/>
<dbReference type="PROSITE" id="PS50181">
    <property type="entry name" value="FBOX"/>
    <property type="match status" value="1"/>
</dbReference>
<dbReference type="AlphaFoldDB" id="A0A8J5TFS6"/>
<accession>A0A8J5TFS6</accession>
<dbReference type="PANTHER" id="PTHR34049">
    <property type="entry name" value="F-BOX PROTEIN SKIP27"/>
    <property type="match status" value="1"/>
</dbReference>
<sequence>MAIGQTKSKITFTTSLSFSSSSSSSTSILRRKRVAVSTVPIPSGPHSPVRTLRKQRSTRLHMDEDDTVSLLESLPQEILVKLLCKVNHSDLKHLLLVSKPVSKATTMARELHFAFATPSSKIVFGVDENSEEEGGPWAPKQYRVARSRIQDKNLASITVNLSTSFDKCRDVYITRQSL</sequence>
<dbReference type="InterPro" id="IPR001810">
    <property type="entry name" value="F-box_dom"/>
</dbReference>
<evidence type="ECO:0000259" key="1">
    <source>
        <dbReference type="PROSITE" id="PS50181"/>
    </source>
</evidence>
<feature type="domain" description="F-box" evidence="1">
    <location>
        <begin position="68"/>
        <end position="111"/>
    </location>
</feature>
<dbReference type="InterPro" id="IPR045286">
    <property type="entry name" value="FBS1-like"/>
</dbReference>
<gene>
    <name evidence="2" type="ORF">GUJ93_ZPchr0007g3593</name>
</gene>
<dbReference type="PANTHER" id="PTHR34049:SF1">
    <property type="entry name" value="F-BOX PROTEIN SKIP27"/>
    <property type="match status" value="1"/>
</dbReference>
<reference evidence="2" key="2">
    <citation type="submission" date="2021-02" db="EMBL/GenBank/DDBJ databases">
        <authorList>
            <person name="Kimball J.A."/>
            <person name="Haas M.W."/>
            <person name="Macchietto M."/>
            <person name="Kono T."/>
            <person name="Duquette J."/>
            <person name="Shao M."/>
        </authorList>
    </citation>
    <scope>NUCLEOTIDE SEQUENCE</scope>
    <source>
        <tissue evidence="2">Fresh leaf tissue</tissue>
    </source>
</reference>
<comment type="caution">
    <text evidence="2">The sequence shown here is derived from an EMBL/GenBank/DDBJ whole genome shotgun (WGS) entry which is preliminary data.</text>
</comment>
<dbReference type="OrthoDB" id="786450at2759"/>
<protein>
    <recommendedName>
        <fullName evidence="1">F-box domain-containing protein</fullName>
    </recommendedName>
</protein>
<dbReference type="EMBL" id="JAAALK010000282">
    <property type="protein sequence ID" value="KAG8080124.1"/>
    <property type="molecule type" value="Genomic_DNA"/>
</dbReference>
<organism evidence="2 3">
    <name type="scientific">Zizania palustris</name>
    <name type="common">Northern wild rice</name>
    <dbReference type="NCBI Taxonomy" id="103762"/>
    <lineage>
        <taxon>Eukaryota</taxon>
        <taxon>Viridiplantae</taxon>
        <taxon>Streptophyta</taxon>
        <taxon>Embryophyta</taxon>
        <taxon>Tracheophyta</taxon>
        <taxon>Spermatophyta</taxon>
        <taxon>Magnoliopsida</taxon>
        <taxon>Liliopsida</taxon>
        <taxon>Poales</taxon>
        <taxon>Poaceae</taxon>
        <taxon>BOP clade</taxon>
        <taxon>Oryzoideae</taxon>
        <taxon>Oryzeae</taxon>
        <taxon>Zizaniinae</taxon>
        <taxon>Zizania</taxon>
    </lineage>
</organism>